<dbReference type="PANTHER" id="PTHR30627">
    <property type="entry name" value="PEPTIDOGLYCAN D,D-TRANSPEPTIDASE"/>
    <property type="match status" value="1"/>
</dbReference>
<dbReference type="GO" id="GO:0009002">
    <property type="term" value="F:serine-type D-Ala-D-Ala carboxypeptidase activity"/>
    <property type="evidence" value="ECO:0007669"/>
    <property type="project" value="InterPro"/>
</dbReference>
<keyword evidence="11 14" id="KW-1133">Transmembrane helix</keyword>
<evidence type="ECO:0000313" key="17">
    <source>
        <dbReference type="EMBL" id="PYG87290.1"/>
    </source>
</evidence>
<evidence type="ECO:0000256" key="12">
    <source>
        <dbReference type="ARBA" id="ARBA00023136"/>
    </source>
</evidence>
<keyword evidence="8" id="KW-0378">Hydrolase</keyword>
<evidence type="ECO:0000259" key="15">
    <source>
        <dbReference type="Pfam" id="PF00905"/>
    </source>
</evidence>
<keyword evidence="13" id="KW-0961">Cell wall biogenesis/degradation</keyword>
<protein>
    <submittedName>
        <fullName evidence="17">Penicillin-binding protein 2</fullName>
    </submittedName>
</protein>
<evidence type="ECO:0000313" key="18">
    <source>
        <dbReference type="Proteomes" id="UP000248132"/>
    </source>
</evidence>
<keyword evidence="9" id="KW-0133">Cell shape</keyword>
<dbReference type="Gene3D" id="3.90.1310.10">
    <property type="entry name" value="Penicillin-binding protein 2a (Domain 2)"/>
    <property type="match status" value="1"/>
</dbReference>
<evidence type="ECO:0000256" key="14">
    <source>
        <dbReference type="SAM" id="Phobius"/>
    </source>
</evidence>
<keyword evidence="12 14" id="KW-0472">Membrane</keyword>
<keyword evidence="4" id="KW-1003">Cell membrane</keyword>
<dbReference type="Pfam" id="PF00905">
    <property type="entry name" value="Transpeptidase"/>
    <property type="match status" value="1"/>
</dbReference>
<dbReference type="InterPro" id="IPR017790">
    <property type="entry name" value="Penicillin-binding_protein_2"/>
</dbReference>
<dbReference type="InterPro" id="IPR036138">
    <property type="entry name" value="PBP_dimer_sf"/>
</dbReference>
<dbReference type="Pfam" id="PF03717">
    <property type="entry name" value="PBP_dimer"/>
    <property type="match status" value="1"/>
</dbReference>
<evidence type="ECO:0000259" key="16">
    <source>
        <dbReference type="Pfam" id="PF03717"/>
    </source>
</evidence>
<evidence type="ECO:0000256" key="11">
    <source>
        <dbReference type="ARBA" id="ARBA00022989"/>
    </source>
</evidence>
<reference evidence="17 18" key="1">
    <citation type="submission" date="2018-06" db="EMBL/GenBank/DDBJ databases">
        <title>Genomic Encyclopedia of Type Strains, Phase I: the one thousand microbial genomes (KMG-I) project.</title>
        <authorList>
            <person name="Kyrpides N."/>
        </authorList>
    </citation>
    <scope>NUCLEOTIDE SEQUENCE [LARGE SCALE GENOMIC DNA]</scope>
    <source>
        <strain evidence="17 18">DSM 19573</strain>
    </source>
</reference>
<dbReference type="AlphaFoldDB" id="A0A318XJB5"/>
<dbReference type="NCBIfam" id="TIGR03423">
    <property type="entry name" value="pbp2_mrdA"/>
    <property type="match status" value="1"/>
</dbReference>
<evidence type="ECO:0000256" key="13">
    <source>
        <dbReference type="ARBA" id="ARBA00023316"/>
    </source>
</evidence>
<keyword evidence="7 14" id="KW-0812">Transmembrane</keyword>
<keyword evidence="5" id="KW-0997">Cell inner membrane</keyword>
<sequence>MKQFFKDRYNIIGIVIVLMFALIVYQLANIQLIQGENYFNQSQSENLKSRTILAERGNILDRYGVPIATNSTSYSLMLMSTGAKSEKVNEILLKLAEILEKNGDSYKNSFSKYFASNPVKFGSKLEKSTDRIKVLKNTTGYLFKGFSQESSAEDVYNYIKETAFEIDDKYTDEEAYKIMTLRFEIMGYNSLNPVIAEKISNNTVAEVEERIDEFPGALIDAVPSRKYVDAEYASHLIGYVRTVSENDLLEHADEGYNMNDIIGKSGIELTAEGYLRGTNGYRRIEVDDSGKTKTISEEAVKPGSDVVLTIDMRLQKAAIDSLEKNIPVIRQRKNSQNHKDAFAGSVVALDVKTGEVLALASYPSYDPSIFLADAGDKEAQKAISALYDDKNTTTSEYNRAIKGLYAPGSTYKPLIGIAGLEEGVVNPYEKYFDRGYVQYGDIMLKSIEYRTYRGGLGWVNMIQAIQKSSNPYFYVLGNKVGINNIVKWATKFGLGQKTGIDLLGEENGTVSSREFKAKIDPDPWTETNTAQSSIGQLYNSFTPIQLANYTATIANGGKRFKPHIIKRVIKYDGSIVTETNPEYEELSVKKENMAIIQEGMKAVANSEDPGGTASSAFVELLPIKVAGKTGTAETGNEANHSSNALFICYAPADKPEIAVAVVVERGVLGAYTAPIACDVLKQYFEINKVQSEDYTVKKDIAELTR</sequence>
<proteinExistence type="inferred from homology"/>
<dbReference type="SUPFAM" id="SSF56601">
    <property type="entry name" value="beta-lactamase/transpeptidase-like"/>
    <property type="match status" value="1"/>
</dbReference>
<feature type="transmembrane region" description="Helical" evidence="14">
    <location>
        <begin position="9"/>
        <end position="28"/>
    </location>
</feature>
<accession>A0A318XJB5</accession>
<dbReference type="OrthoDB" id="9804124at2"/>
<evidence type="ECO:0000256" key="8">
    <source>
        <dbReference type="ARBA" id="ARBA00022801"/>
    </source>
</evidence>
<keyword evidence="6" id="KW-0645">Protease</keyword>
<dbReference type="Proteomes" id="UP000248132">
    <property type="component" value="Unassembled WGS sequence"/>
</dbReference>
<comment type="similarity">
    <text evidence="3">Belongs to the transpeptidase family.</text>
</comment>
<comment type="caution">
    <text evidence="17">The sequence shown here is derived from an EMBL/GenBank/DDBJ whole genome shotgun (WGS) entry which is preliminary data.</text>
</comment>
<evidence type="ECO:0000256" key="10">
    <source>
        <dbReference type="ARBA" id="ARBA00022984"/>
    </source>
</evidence>
<dbReference type="GO" id="GO:0006508">
    <property type="term" value="P:proteolysis"/>
    <property type="evidence" value="ECO:0007669"/>
    <property type="project" value="UniProtKB-KW"/>
</dbReference>
<dbReference type="GO" id="GO:0008658">
    <property type="term" value="F:penicillin binding"/>
    <property type="evidence" value="ECO:0007669"/>
    <property type="project" value="InterPro"/>
</dbReference>
<keyword evidence="18" id="KW-1185">Reference proteome</keyword>
<dbReference type="GO" id="GO:0071555">
    <property type="term" value="P:cell wall organization"/>
    <property type="evidence" value="ECO:0007669"/>
    <property type="project" value="UniProtKB-KW"/>
</dbReference>
<evidence type="ECO:0000256" key="2">
    <source>
        <dbReference type="ARBA" id="ARBA00004236"/>
    </source>
</evidence>
<gene>
    <name evidence="17" type="ORF">LY28_02195</name>
</gene>
<organism evidence="17 18">
    <name type="scientific">Ruminiclostridium sufflavum DSM 19573</name>
    <dbReference type="NCBI Taxonomy" id="1121337"/>
    <lineage>
        <taxon>Bacteria</taxon>
        <taxon>Bacillati</taxon>
        <taxon>Bacillota</taxon>
        <taxon>Clostridia</taxon>
        <taxon>Eubacteriales</taxon>
        <taxon>Oscillospiraceae</taxon>
        <taxon>Ruminiclostridium</taxon>
    </lineage>
</organism>
<dbReference type="InterPro" id="IPR005311">
    <property type="entry name" value="PBP_dimer"/>
</dbReference>
<dbReference type="SUPFAM" id="SSF56519">
    <property type="entry name" value="Penicillin binding protein dimerisation domain"/>
    <property type="match status" value="1"/>
</dbReference>
<dbReference type="InterPro" id="IPR001460">
    <property type="entry name" value="PCN-bd_Tpept"/>
</dbReference>
<dbReference type="RefSeq" id="WP_110462225.1">
    <property type="nucleotide sequence ID" value="NZ_QKMR01000012.1"/>
</dbReference>
<evidence type="ECO:0000256" key="6">
    <source>
        <dbReference type="ARBA" id="ARBA00022670"/>
    </source>
</evidence>
<dbReference type="GO" id="GO:0071972">
    <property type="term" value="F:peptidoglycan L,D-transpeptidase activity"/>
    <property type="evidence" value="ECO:0007669"/>
    <property type="project" value="TreeGrafter"/>
</dbReference>
<dbReference type="EMBL" id="QKMR01000012">
    <property type="protein sequence ID" value="PYG87290.1"/>
    <property type="molecule type" value="Genomic_DNA"/>
</dbReference>
<dbReference type="PANTHER" id="PTHR30627:SF2">
    <property type="entry name" value="PEPTIDOGLYCAN D,D-TRANSPEPTIDASE MRDA"/>
    <property type="match status" value="1"/>
</dbReference>
<comment type="subcellular location">
    <subcellularLocation>
        <location evidence="2">Cell membrane</location>
    </subcellularLocation>
    <subcellularLocation>
        <location evidence="1">Membrane</location>
        <topology evidence="1">Single-pass membrane protein</topology>
    </subcellularLocation>
</comment>
<dbReference type="Gene3D" id="1.10.10.1230">
    <property type="entry name" value="Penicillin-binding protein, N-terminal non-catalytic domain, head sub-domain"/>
    <property type="match status" value="1"/>
</dbReference>
<evidence type="ECO:0000256" key="1">
    <source>
        <dbReference type="ARBA" id="ARBA00004167"/>
    </source>
</evidence>
<evidence type="ECO:0000256" key="7">
    <source>
        <dbReference type="ARBA" id="ARBA00022692"/>
    </source>
</evidence>
<dbReference type="GO" id="GO:0008360">
    <property type="term" value="P:regulation of cell shape"/>
    <property type="evidence" value="ECO:0007669"/>
    <property type="project" value="UniProtKB-KW"/>
</dbReference>
<dbReference type="GO" id="GO:0009252">
    <property type="term" value="P:peptidoglycan biosynthetic process"/>
    <property type="evidence" value="ECO:0007669"/>
    <property type="project" value="UniProtKB-KW"/>
</dbReference>
<evidence type="ECO:0000256" key="9">
    <source>
        <dbReference type="ARBA" id="ARBA00022960"/>
    </source>
</evidence>
<evidence type="ECO:0000256" key="5">
    <source>
        <dbReference type="ARBA" id="ARBA00022519"/>
    </source>
</evidence>
<dbReference type="InterPro" id="IPR050515">
    <property type="entry name" value="Beta-lactam/transpept"/>
</dbReference>
<evidence type="ECO:0000256" key="3">
    <source>
        <dbReference type="ARBA" id="ARBA00007171"/>
    </source>
</evidence>
<dbReference type="Gene3D" id="3.40.710.10">
    <property type="entry name" value="DD-peptidase/beta-lactamase superfamily"/>
    <property type="match status" value="1"/>
</dbReference>
<dbReference type="GO" id="GO:0005886">
    <property type="term" value="C:plasma membrane"/>
    <property type="evidence" value="ECO:0007669"/>
    <property type="project" value="UniProtKB-SubCell"/>
</dbReference>
<evidence type="ECO:0000256" key="4">
    <source>
        <dbReference type="ARBA" id="ARBA00022475"/>
    </source>
</evidence>
<dbReference type="InterPro" id="IPR012338">
    <property type="entry name" value="Beta-lactam/transpept-like"/>
</dbReference>
<name>A0A318XJB5_9FIRM</name>
<feature type="domain" description="Penicillin-binding protein transpeptidase" evidence="15">
    <location>
        <begin position="344"/>
        <end position="679"/>
    </location>
</feature>
<keyword evidence="10" id="KW-0573">Peptidoglycan synthesis</keyword>
<feature type="domain" description="Penicillin-binding protein dimerisation" evidence="16">
    <location>
        <begin position="52"/>
        <end position="292"/>
    </location>
</feature>